<evidence type="ECO:0000256" key="2">
    <source>
        <dbReference type="SAM" id="SignalP"/>
    </source>
</evidence>
<dbReference type="PANTHER" id="PTHR37490:SF1">
    <property type="entry name" value="GLYCOSYLTRANSFERASE 2-LIKE DOMAIN-CONTAINING PROTEIN"/>
    <property type="match status" value="1"/>
</dbReference>
<keyword evidence="2" id="KW-0732">Signal</keyword>
<name>A0A8J2SKK7_9STRA</name>
<evidence type="ECO:0000313" key="3">
    <source>
        <dbReference type="EMBL" id="CAH0372621.1"/>
    </source>
</evidence>
<protein>
    <submittedName>
        <fullName evidence="3">Uncharacterized protein</fullName>
    </submittedName>
</protein>
<evidence type="ECO:0000256" key="1">
    <source>
        <dbReference type="SAM" id="MobiDB-lite"/>
    </source>
</evidence>
<dbReference type="OrthoDB" id="429211at2759"/>
<dbReference type="Pfam" id="PF11913">
    <property type="entry name" value="DUF3431"/>
    <property type="match status" value="1"/>
</dbReference>
<feature type="chain" id="PRO_5035253554" evidence="2">
    <location>
        <begin position="25"/>
        <end position="334"/>
    </location>
</feature>
<dbReference type="Proteomes" id="UP000789595">
    <property type="component" value="Unassembled WGS sequence"/>
</dbReference>
<reference evidence="3" key="1">
    <citation type="submission" date="2021-11" db="EMBL/GenBank/DDBJ databases">
        <authorList>
            <consortium name="Genoscope - CEA"/>
            <person name="William W."/>
        </authorList>
    </citation>
    <scope>NUCLEOTIDE SEQUENCE</scope>
</reference>
<dbReference type="EMBL" id="CAKKNE010000003">
    <property type="protein sequence ID" value="CAH0372621.1"/>
    <property type="molecule type" value="Genomic_DNA"/>
</dbReference>
<sequence>MGNMGNSVLAAVAASLAPLRAAAATAYVQLVVATYDEDLSWIEPTLRTVPRSEAVVYCKGPVQPDARCTARLANWGAENYAYVHHVYKNYDNLAPITAFAMGSILKSEWQYLLCRKLFGVLGALSSVAKQDALRHFISPRGMHNHLVPFESDSNISVYRPKRGLPPQIMCPASAATNGAFYSKFAPNRSVGDALRHGSSLNGIAAAPRHVLRGVPRNAWGRLLDELAKKSCCEGAALQADHYAERLWRPLLLGTAPADASPQVPLAACPPFIFPLVPERLRHVDGDTRKAAEAWRRAGSPPPPPRSWRAACAPGWTPGGAPPHGSSRRGGHSAS</sequence>
<feature type="signal peptide" evidence="2">
    <location>
        <begin position="1"/>
        <end position="24"/>
    </location>
</feature>
<comment type="caution">
    <text evidence="3">The sequence shown here is derived from an EMBL/GenBank/DDBJ whole genome shotgun (WGS) entry which is preliminary data.</text>
</comment>
<dbReference type="AlphaFoldDB" id="A0A8J2SKK7"/>
<evidence type="ECO:0000313" key="4">
    <source>
        <dbReference type="Proteomes" id="UP000789595"/>
    </source>
</evidence>
<dbReference type="InterPro" id="IPR021838">
    <property type="entry name" value="DUF3431"/>
</dbReference>
<organism evidence="3 4">
    <name type="scientific">Pelagomonas calceolata</name>
    <dbReference type="NCBI Taxonomy" id="35677"/>
    <lineage>
        <taxon>Eukaryota</taxon>
        <taxon>Sar</taxon>
        <taxon>Stramenopiles</taxon>
        <taxon>Ochrophyta</taxon>
        <taxon>Pelagophyceae</taxon>
        <taxon>Pelagomonadales</taxon>
        <taxon>Pelagomonadaceae</taxon>
        <taxon>Pelagomonas</taxon>
    </lineage>
</organism>
<feature type="compositionally biased region" description="Basic residues" evidence="1">
    <location>
        <begin position="325"/>
        <end position="334"/>
    </location>
</feature>
<dbReference type="PANTHER" id="PTHR37490">
    <property type="entry name" value="EXPRESSED PROTEIN"/>
    <property type="match status" value="1"/>
</dbReference>
<gene>
    <name evidence="3" type="ORF">PECAL_3P26300</name>
</gene>
<feature type="region of interest" description="Disordered" evidence="1">
    <location>
        <begin position="287"/>
        <end position="334"/>
    </location>
</feature>
<accession>A0A8J2SKK7</accession>
<keyword evidence="4" id="KW-1185">Reference proteome</keyword>
<proteinExistence type="predicted"/>